<keyword evidence="1" id="KW-0012">Acyltransferase</keyword>
<dbReference type="EMBL" id="JANBUJ010000198">
    <property type="protein sequence ID" value="KAJ2773637.1"/>
    <property type="molecule type" value="Genomic_DNA"/>
</dbReference>
<proteinExistence type="predicted"/>
<evidence type="ECO:0000313" key="1">
    <source>
        <dbReference type="EMBL" id="KAJ2773637.1"/>
    </source>
</evidence>
<dbReference type="EC" id="2.3.1.50" evidence="1"/>
<name>A0ACC1K5S7_9FUNG</name>
<reference evidence="1" key="1">
    <citation type="submission" date="2022-07" db="EMBL/GenBank/DDBJ databases">
        <title>Phylogenomic reconstructions and comparative analyses of Kickxellomycotina fungi.</title>
        <authorList>
            <person name="Reynolds N.K."/>
            <person name="Stajich J.E."/>
            <person name="Barry K."/>
            <person name="Grigoriev I.V."/>
            <person name="Crous P."/>
            <person name="Smith M.E."/>
        </authorList>
    </citation>
    <scope>NUCLEOTIDE SEQUENCE</scope>
    <source>
        <strain evidence="1">CBS 109366</strain>
    </source>
</reference>
<accession>A0ACC1K5S7</accession>
<evidence type="ECO:0000313" key="2">
    <source>
        <dbReference type="Proteomes" id="UP001140234"/>
    </source>
</evidence>
<protein>
    <submittedName>
        <fullName evidence="1">Serine palmitoyltransferase component</fullName>
        <ecNumber evidence="1">2.3.1.50</ecNumber>
    </submittedName>
</protein>
<keyword evidence="1" id="KW-0808">Transferase</keyword>
<sequence length="556" mass="60855">RAVHAHDSADASPTAPVKAVSSDPFQAPPATSASLMDQPDVAASADAGPKAAATALPHEVPGGLSNVPMFVEVTTYLSFLLLVMLAHVEDFFGKLFMPQKYKQLRVQNGFAPMVKDFESMWIRHVYFRLRDCFNRPITGVAGGRVTLVDRVSKDYNKTFQFTGRLRNVLNLASYNYLGFAQSEGPCADKVDEALREGGVFQGSPVAEAGRTLLLAETEDMVARFVGAEAALIVSMGYATNALNIPTLATKGCLIISDELNHNSLVTGARLSGAEIRVFRHNNTRDLEKQLRRSIAQGQPRTHRPWKRILVVVEGLYSMEGEFCKLPEIVELRRRYKFHLFVDEAHSVGALGKRGRGVCDHFGVDPREVDILMGTFTKSFGAAGGYIAGSRALIDHLRLHSHSAVYAEAMSVPVLAQVSSSMRMIMGEDRENAVLGQQKLDQLAINSRYFAQGLRDLGFMTLGDAGSPVVPLLLFNPAKISAFSRECLRRNIAVVVVAYPGVPVNSCRVRFCISASHTVEELDYALEQVSEIGDLLMLKFRKPTATKSIAGLATKHD</sequence>
<dbReference type="Proteomes" id="UP001140234">
    <property type="component" value="Unassembled WGS sequence"/>
</dbReference>
<gene>
    <name evidence="1" type="primary">LCB2_1</name>
    <name evidence="1" type="ORF">IWQ57_001203</name>
</gene>
<organism evidence="1 2">
    <name type="scientific">Coemansia nantahalensis</name>
    <dbReference type="NCBI Taxonomy" id="2789366"/>
    <lineage>
        <taxon>Eukaryota</taxon>
        <taxon>Fungi</taxon>
        <taxon>Fungi incertae sedis</taxon>
        <taxon>Zoopagomycota</taxon>
        <taxon>Kickxellomycotina</taxon>
        <taxon>Kickxellomycetes</taxon>
        <taxon>Kickxellales</taxon>
        <taxon>Kickxellaceae</taxon>
        <taxon>Coemansia</taxon>
    </lineage>
</organism>
<comment type="caution">
    <text evidence="1">The sequence shown here is derived from an EMBL/GenBank/DDBJ whole genome shotgun (WGS) entry which is preliminary data.</text>
</comment>
<keyword evidence="2" id="KW-1185">Reference proteome</keyword>
<feature type="non-terminal residue" evidence="1">
    <location>
        <position position="1"/>
    </location>
</feature>